<keyword evidence="5" id="KW-1185">Reference proteome</keyword>
<keyword evidence="2" id="KW-0812">Transmembrane</keyword>
<keyword evidence="2" id="KW-0472">Membrane</keyword>
<dbReference type="AlphaFoldDB" id="A0A178MSF6"/>
<evidence type="ECO:0000256" key="2">
    <source>
        <dbReference type="SAM" id="Phobius"/>
    </source>
</evidence>
<sequence length="320" mass="33942">MKDARINYVMVGGFTLAMLIALVVVVALLTGKTGSTTAYFTRLNNVTGIKYGTKVTYEGFAIGQVEDITPLRDGSRTSFRVELGINDKWRLPKDSVARVAASGLLAAAVIDIKSGDSLEMLPPGAEVAGAPAANIFAAMNDVAAQITDLNQSALKPLLSSLNQQIGAMGTILEKHAPELMGHLVAVAADLSAKTPRITSDVERMTGTLSNKVVTEANAEQIRISLANLAQLSAGLQDSRTKVDSVLGALDKAVAGNKDAIDHSLKDLRHTLQAVSRNIDSVTYNLDGTTRNLHEFSRQIRENPGVLIGGNKRGEDGPGRK</sequence>
<dbReference type="InterPro" id="IPR052336">
    <property type="entry name" value="MlaD_Phospholipid_Transporter"/>
</dbReference>
<feature type="transmembrane region" description="Helical" evidence="2">
    <location>
        <begin position="6"/>
        <end position="29"/>
    </location>
</feature>
<comment type="caution">
    <text evidence="4">The sequence shown here is derived from an EMBL/GenBank/DDBJ whole genome shotgun (WGS) entry which is preliminary data.</text>
</comment>
<dbReference type="PANTHER" id="PTHR33371">
    <property type="entry name" value="INTERMEMBRANE PHOSPHOLIPID TRANSPORT SYSTEM BINDING PROTEIN MLAD-RELATED"/>
    <property type="match status" value="1"/>
</dbReference>
<proteinExistence type="predicted"/>
<evidence type="ECO:0000256" key="1">
    <source>
        <dbReference type="SAM" id="MobiDB-lite"/>
    </source>
</evidence>
<accession>A0A178MSF6</accession>
<evidence type="ECO:0000313" key="5">
    <source>
        <dbReference type="Proteomes" id="UP000078428"/>
    </source>
</evidence>
<evidence type="ECO:0000259" key="3">
    <source>
        <dbReference type="Pfam" id="PF02470"/>
    </source>
</evidence>
<dbReference type="STRING" id="1285242.A6A04_01100"/>
<reference evidence="4 5" key="1">
    <citation type="submission" date="2016-04" db="EMBL/GenBank/DDBJ databases">
        <title>Draft genome sequence of freshwater magnetotactic bacteria Magnetospirillum marisnigri SP-1 and Magnetospirillum moscoviense BB-1.</title>
        <authorList>
            <person name="Koziaeva V."/>
            <person name="Dziuba M.V."/>
            <person name="Ivanov T.M."/>
            <person name="Kuznetsov B."/>
            <person name="Grouzdev D.S."/>
        </authorList>
    </citation>
    <scope>NUCLEOTIDE SEQUENCE [LARGE SCALE GENOMIC DNA]</scope>
    <source>
        <strain evidence="4 5">SP-1</strain>
    </source>
</reference>
<dbReference type="OrthoDB" id="6193911at2"/>
<dbReference type="Pfam" id="PF02470">
    <property type="entry name" value="MlaD"/>
    <property type="match status" value="1"/>
</dbReference>
<dbReference type="EMBL" id="LWQT01000044">
    <property type="protein sequence ID" value="OAN52320.1"/>
    <property type="molecule type" value="Genomic_DNA"/>
</dbReference>
<dbReference type="InterPro" id="IPR003399">
    <property type="entry name" value="Mce/MlaD"/>
</dbReference>
<gene>
    <name evidence="4" type="ORF">A6A04_01100</name>
</gene>
<feature type="compositionally biased region" description="Basic and acidic residues" evidence="1">
    <location>
        <begin position="311"/>
        <end position="320"/>
    </location>
</feature>
<feature type="region of interest" description="Disordered" evidence="1">
    <location>
        <begin position="301"/>
        <end position="320"/>
    </location>
</feature>
<dbReference type="PANTHER" id="PTHR33371:SF4">
    <property type="entry name" value="INTERMEMBRANE PHOSPHOLIPID TRANSPORT SYSTEM BINDING PROTEIN MLAD"/>
    <property type="match status" value="1"/>
</dbReference>
<name>A0A178MSF6_9PROT</name>
<organism evidence="4 5">
    <name type="scientific">Paramagnetospirillum marisnigri</name>
    <dbReference type="NCBI Taxonomy" id="1285242"/>
    <lineage>
        <taxon>Bacteria</taxon>
        <taxon>Pseudomonadati</taxon>
        <taxon>Pseudomonadota</taxon>
        <taxon>Alphaproteobacteria</taxon>
        <taxon>Rhodospirillales</taxon>
        <taxon>Magnetospirillaceae</taxon>
        <taxon>Paramagnetospirillum</taxon>
    </lineage>
</organism>
<feature type="domain" description="Mce/MlaD" evidence="3">
    <location>
        <begin position="37"/>
        <end position="115"/>
    </location>
</feature>
<protein>
    <recommendedName>
        <fullName evidence="3">Mce/MlaD domain-containing protein</fullName>
    </recommendedName>
</protein>
<keyword evidence="2" id="KW-1133">Transmembrane helix</keyword>
<evidence type="ECO:0000313" key="4">
    <source>
        <dbReference type="EMBL" id="OAN52320.1"/>
    </source>
</evidence>
<dbReference type="Proteomes" id="UP000078428">
    <property type="component" value="Unassembled WGS sequence"/>
</dbReference>
<dbReference type="RefSeq" id="WP_068491226.1">
    <property type="nucleotide sequence ID" value="NZ_LWQT01000044.1"/>
</dbReference>